<feature type="transmembrane region" description="Helical" evidence="2">
    <location>
        <begin position="131"/>
        <end position="150"/>
    </location>
</feature>
<name>A0A7W9PDL0_9NOCA</name>
<organism evidence="3 4">
    <name type="scientific">Nocardia transvalensis</name>
    <dbReference type="NCBI Taxonomy" id="37333"/>
    <lineage>
        <taxon>Bacteria</taxon>
        <taxon>Bacillati</taxon>
        <taxon>Actinomycetota</taxon>
        <taxon>Actinomycetes</taxon>
        <taxon>Mycobacteriales</taxon>
        <taxon>Nocardiaceae</taxon>
        <taxon>Nocardia</taxon>
    </lineage>
</organism>
<accession>A0A7W9PDL0</accession>
<evidence type="ECO:0000256" key="2">
    <source>
        <dbReference type="SAM" id="Phobius"/>
    </source>
</evidence>
<evidence type="ECO:0000313" key="3">
    <source>
        <dbReference type="EMBL" id="MBB5913664.1"/>
    </source>
</evidence>
<dbReference type="AlphaFoldDB" id="A0A7W9PDL0"/>
<proteinExistence type="predicted"/>
<feature type="compositionally biased region" description="Low complexity" evidence="1">
    <location>
        <begin position="21"/>
        <end position="31"/>
    </location>
</feature>
<feature type="compositionally biased region" description="Low complexity" evidence="1">
    <location>
        <begin position="1"/>
        <end position="10"/>
    </location>
</feature>
<dbReference type="EMBL" id="JACHIT010000001">
    <property type="protein sequence ID" value="MBB5913664.1"/>
    <property type="molecule type" value="Genomic_DNA"/>
</dbReference>
<dbReference type="Proteomes" id="UP000540412">
    <property type="component" value="Unassembled WGS sequence"/>
</dbReference>
<feature type="transmembrane region" description="Helical" evidence="2">
    <location>
        <begin position="65"/>
        <end position="91"/>
    </location>
</feature>
<keyword evidence="2" id="KW-1133">Transmembrane helix</keyword>
<keyword evidence="4" id="KW-1185">Reference proteome</keyword>
<comment type="caution">
    <text evidence="3">The sequence shown here is derived from an EMBL/GenBank/DDBJ whole genome shotgun (WGS) entry which is preliminary data.</text>
</comment>
<reference evidence="3 4" key="1">
    <citation type="submission" date="2020-08" db="EMBL/GenBank/DDBJ databases">
        <title>Sequencing the genomes of 1000 actinobacteria strains.</title>
        <authorList>
            <person name="Klenk H.-P."/>
        </authorList>
    </citation>
    <scope>NUCLEOTIDE SEQUENCE [LARGE SCALE GENOMIC DNA]</scope>
    <source>
        <strain evidence="3 4">DSM 43582</strain>
    </source>
</reference>
<keyword evidence="2" id="KW-0812">Transmembrane</keyword>
<keyword evidence="2" id="KW-0472">Membrane</keyword>
<evidence type="ECO:0000256" key="1">
    <source>
        <dbReference type="SAM" id="MobiDB-lite"/>
    </source>
</evidence>
<feature type="region of interest" description="Disordered" evidence="1">
    <location>
        <begin position="1"/>
        <end position="31"/>
    </location>
</feature>
<dbReference type="RefSeq" id="WP_085995584.1">
    <property type="nucleotide sequence ID" value="NZ_JACHIT010000001.1"/>
</dbReference>
<gene>
    <name evidence="3" type="ORF">BJY24_002531</name>
</gene>
<feature type="transmembrane region" description="Helical" evidence="2">
    <location>
        <begin position="103"/>
        <end position="124"/>
    </location>
</feature>
<feature type="transmembrane region" description="Helical" evidence="2">
    <location>
        <begin position="156"/>
        <end position="175"/>
    </location>
</feature>
<evidence type="ECO:0000313" key="4">
    <source>
        <dbReference type="Proteomes" id="UP000540412"/>
    </source>
</evidence>
<sequence length="203" mass="20524">MSYPYGQPGDPGQGYPPPAYPQAGYPQAGYPQPGYVQQGYPQPGYPQPGYPQPGYPPPKVGGGSAITAGVLGTILGILAAIGSVVSLVFAADAPSSARGGLQAAAAITGVVALLWLLGAILLFARKTAGQVILVLLSVLGIIGNAIAALATGVTMLLPGLIGIGIAAVVLVLAGAKSTSQWIAAKRPAYPPRPMYGQPPYPYY</sequence>
<protein>
    <submittedName>
        <fullName evidence="3">Uncharacterized protein</fullName>
    </submittedName>
</protein>